<dbReference type="InterPro" id="IPR052535">
    <property type="entry name" value="Bacilysin_H2HPP_isomerase"/>
</dbReference>
<name>G7WLM7_METH6</name>
<reference evidence="2 3" key="1">
    <citation type="journal article" date="2012" name="PLoS ONE">
        <title>The genome characteristics and predicted function of methyl-group oxidation pathway in the obligate aceticlastic methanogens, Methanosaeta spp.</title>
        <authorList>
            <person name="Zhu J."/>
            <person name="Zheng H."/>
            <person name="Ai G."/>
            <person name="Zhang G."/>
            <person name="Liu D."/>
            <person name="Liu X."/>
            <person name="Dong X."/>
        </authorList>
    </citation>
    <scope>NUCLEOTIDE SEQUENCE [LARGE SCALE GENOMIC DNA]</scope>
    <source>
        <strain evidence="2 3">6Ac</strain>
    </source>
</reference>
<dbReference type="Pfam" id="PF07883">
    <property type="entry name" value="Cupin_2"/>
    <property type="match status" value="1"/>
</dbReference>
<dbReference type="HOGENOM" id="CLU_165492_0_0_2"/>
<proteinExistence type="predicted"/>
<dbReference type="EMBL" id="CP003117">
    <property type="protein sequence ID" value="AET64330.1"/>
    <property type="molecule type" value="Genomic_DNA"/>
</dbReference>
<dbReference type="KEGG" id="mhi:Mhar_0959"/>
<dbReference type="InterPro" id="IPR014710">
    <property type="entry name" value="RmlC-like_jellyroll"/>
</dbReference>
<dbReference type="PANTHER" id="PTHR40112:SF1">
    <property type="entry name" value="H2HPP ISOMERASE"/>
    <property type="match status" value="1"/>
</dbReference>
<evidence type="ECO:0000313" key="2">
    <source>
        <dbReference type="EMBL" id="AET64330.1"/>
    </source>
</evidence>
<dbReference type="SUPFAM" id="SSF51182">
    <property type="entry name" value="RmlC-like cupins"/>
    <property type="match status" value="1"/>
</dbReference>
<evidence type="ECO:0000259" key="1">
    <source>
        <dbReference type="Pfam" id="PF07883"/>
    </source>
</evidence>
<dbReference type="PATRIC" id="fig|1110509.7.peg.1074"/>
<dbReference type="STRING" id="1110509.Mhar_0959"/>
<dbReference type="AlphaFoldDB" id="G7WLM7"/>
<dbReference type="CDD" id="cd06984">
    <property type="entry name" value="cupin_Moth_1897"/>
    <property type="match status" value="1"/>
</dbReference>
<dbReference type="PANTHER" id="PTHR40112">
    <property type="entry name" value="H2HPP ISOMERASE"/>
    <property type="match status" value="1"/>
</dbReference>
<organism evidence="2 3">
    <name type="scientific">Methanothrix harundinacea (strain 6Ac)</name>
    <name type="common">Methanosaeta harundinacea</name>
    <dbReference type="NCBI Taxonomy" id="1110509"/>
    <lineage>
        <taxon>Archaea</taxon>
        <taxon>Methanobacteriati</taxon>
        <taxon>Methanobacteriota</taxon>
        <taxon>Stenosarchaea group</taxon>
        <taxon>Methanomicrobia</taxon>
        <taxon>Methanotrichales</taxon>
        <taxon>Methanotrichaceae</taxon>
        <taxon>Methanothrix</taxon>
    </lineage>
</organism>
<gene>
    <name evidence="2" type="ordered locus">Mhar_0959</name>
</gene>
<evidence type="ECO:0000313" key="3">
    <source>
        <dbReference type="Proteomes" id="UP000005877"/>
    </source>
</evidence>
<sequence length="117" mass="12984">MEAEKMKIVEVEKADGAPNPHGVDARMISDTESAQVVHLTLAPGESLKKHVTPVDVVFYVLEGRGIVEIGDEKREVTADSLVESPAKIPHRWTNPGDRRLRVLVVKTPRPTEQTRIL</sequence>
<keyword evidence="3" id="KW-1185">Reference proteome</keyword>
<accession>G7WLM7</accession>
<dbReference type="InterPro" id="IPR013096">
    <property type="entry name" value="Cupin_2"/>
</dbReference>
<dbReference type="InterPro" id="IPR011051">
    <property type="entry name" value="RmlC_Cupin_sf"/>
</dbReference>
<dbReference type="Gene3D" id="2.60.120.10">
    <property type="entry name" value="Jelly Rolls"/>
    <property type="match status" value="1"/>
</dbReference>
<protein>
    <submittedName>
        <fullName evidence="2">Cupin domain protein</fullName>
    </submittedName>
</protein>
<dbReference type="Proteomes" id="UP000005877">
    <property type="component" value="Chromosome"/>
</dbReference>
<feature type="domain" description="Cupin type-2" evidence="1">
    <location>
        <begin position="38"/>
        <end position="105"/>
    </location>
</feature>